<dbReference type="EMBL" id="FRDJ01000013">
    <property type="protein sequence ID" value="SHN68381.1"/>
    <property type="molecule type" value="Genomic_DNA"/>
</dbReference>
<feature type="transmembrane region" description="Helical" evidence="9">
    <location>
        <begin position="708"/>
        <end position="730"/>
    </location>
</feature>
<evidence type="ECO:0000256" key="3">
    <source>
        <dbReference type="ARBA" id="ARBA00022448"/>
    </source>
</evidence>
<name>A0A1M7TCH7_FERGO</name>
<comment type="subcellular location">
    <subcellularLocation>
        <location evidence="1 9">Cell membrane</location>
        <topology evidence="1 9">Multi-pass membrane protein</topology>
    </subcellularLocation>
</comment>
<gene>
    <name evidence="12" type="ORF">SAMN02745226_01829</name>
</gene>
<evidence type="ECO:0000256" key="2">
    <source>
        <dbReference type="ARBA" id="ARBA00009047"/>
    </source>
</evidence>
<evidence type="ECO:0000256" key="6">
    <source>
        <dbReference type="ARBA" id="ARBA00022692"/>
    </source>
</evidence>
<reference evidence="13" key="1">
    <citation type="submission" date="2016-12" db="EMBL/GenBank/DDBJ databases">
        <authorList>
            <person name="Varghese N."/>
            <person name="Submissions S."/>
        </authorList>
    </citation>
    <scope>NUCLEOTIDE SEQUENCE [LARGE SCALE GENOMIC DNA]</scope>
    <source>
        <strain evidence="13">DSM 13020</strain>
    </source>
</reference>
<organism evidence="12 13">
    <name type="scientific">Fervidobacterium gondwanense DSM 13020</name>
    <dbReference type="NCBI Taxonomy" id="1121883"/>
    <lineage>
        <taxon>Bacteria</taxon>
        <taxon>Thermotogati</taxon>
        <taxon>Thermotogota</taxon>
        <taxon>Thermotogae</taxon>
        <taxon>Thermotogales</taxon>
        <taxon>Fervidobacteriaceae</taxon>
        <taxon>Fervidobacterium</taxon>
    </lineage>
</organism>
<feature type="transmembrane region" description="Helical" evidence="9">
    <location>
        <begin position="590"/>
        <end position="614"/>
    </location>
</feature>
<dbReference type="AlphaFoldDB" id="A0A1M7TCH7"/>
<feature type="transmembrane region" description="Helical" evidence="9">
    <location>
        <begin position="665"/>
        <end position="687"/>
    </location>
</feature>
<dbReference type="InterPro" id="IPR035906">
    <property type="entry name" value="MetI-like_sf"/>
</dbReference>
<proteinExistence type="inferred from homology"/>
<feature type="transmembrane region" description="Helical" evidence="9">
    <location>
        <begin position="12"/>
        <end position="30"/>
    </location>
</feature>
<evidence type="ECO:0000256" key="10">
    <source>
        <dbReference type="SAM" id="Coils"/>
    </source>
</evidence>
<keyword evidence="13" id="KW-1185">Reference proteome</keyword>
<keyword evidence="5" id="KW-0762">Sugar transport</keyword>
<keyword evidence="7 9" id="KW-1133">Transmembrane helix</keyword>
<accession>A0A1M7TCH7</accession>
<evidence type="ECO:0000313" key="12">
    <source>
        <dbReference type="EMBL" id="SHN68381.1"/>
    </source>
</evidence>
<feature type="domain" description="ABC transmembrane type-1" evidence="11">
    <location>
        <begin position="591"/>
        <end position="788"/>
    </location>
</feature>
<comment type="similarity">
    <text evidence="2">Belongs to the binding-protein-dependent transport system permease family. MalFG subfamily.</text>
</comment>
<keyword evidence="8 9" id="KW-0472">Membrane</keyword>
<dbReference type="InterPro" id="IPR050901">
    <property type="entry name" value="BP-dep_ABC_trans_perm"/>
</dbReference>
<evidence type="ECO:0000256" key="4">
    <source>
        <dbReference type="ARBA" id="ARBA00022475"/>
    </source>
</evidence>
<dbReference type="GO" id="GO:0042956">
    <property type="term" value="P:maltodextrin transmembrane transport"/>
    <property type="evidence" value="ECO:0007669"/>
    <property type="project" value="TreeGrafter"/>
</dbReference>
<dbReference type="Pfam" id="PF00528">
    <property type="entry name" value="BPD_transp_1"/>
    <property type="match status" value="1"/>
</dbReference>
<keyword evidence="4" id="KW-1003">Cell membrane</keyword>
<evidence type="ECO:0000259" key="11">
    <source>
        <dbReference type="PROSITE" id="PS50928"/>
    </source>
</evidence>
<dbReference type="OrthoDB" id="9794684at2"/>
<keyword evidence="10" id="KW-0175">Coiled coil</keyword>
<sequence>MVRKERKILTHIILIIISVAVLFPIVWVVSTSLRRDNAAFSTKLFSSRMTLQNYIDLLAPEKNGPRLVSDMDALILMAPPHDKITIEKATQYFKEDVQRFKKYIQETENLKSQIDTAISNLREYFEKNSDALIKGYVSDIDKIVGELKFEKPTKYLQVAAYELYNSGEDLSALVDIDPYQGQKEWELLIGNKKSELEEIDSQISSVKMTLQPLEKSYAQYQGVFLASVRTIRSYLIPQLSEYTLVLKSASELLEAAKNSSVYAEMIPDETAIMERFTNTLSKIKDIQLNIQKFTDLNDIDQALTEFQKYYDLVLNNWSAAVDKDKAPYADFLNTLDTFTVRVSSTVNEAVSMLSKLNNYTSKMLALQSQIEKYKAMQNKLEKRKEEINTEIEKAYELIHDALLYLKAQLAIVQLNEVKSRVSNMRLPAQLQMLNLQSKRIFGIVSDVASLIRDEKKQKTLRSIANKLDWPGTAKDMFTNYDLFVQNYGPFISDLKLYLSDIEIQGPRFMPVSKTGVKVRPMSMERLTDTVLSVYRNNVVPNMNVMSRKSSELSDKLNLKDITAYSKKIDGASFRIDQIWQRKPDHYMMRWILNSVIVSLSVSLIITAVTALAAYPFSRMRFKGRKYGIMGLLLIQMFPAIMYMIAIYTFLAFAGKYIPGFGLSKLSGLIFAYLGGIAYNMYLIKGYYDTIPDSLEEAALIDGATRWQTFVKIVLPLASPILAVIVILTFMGTFNEFVLARIILQDVQQYTYAIGLYTFSTGPFETQWGLFTAAAMIGMIPMVILFLLMQKYIVGGLVKGAVKG</sequence>
<feature type="transmembrane region" description="Helical" evidence="9">
    <location>
        <begin position="626"/>
        <end position="653"/>
    </location>
</feature>
<dbReference type="PANTHER" id="PTHR32243:SF50">
    <property type="entry name" value="MALTOSE_MALTODEXTRIN TRANSPORT SYSTEM PERMEASE PROTEIN MALG"/>
    <property type="match status" value="1"/>
</dbReference>
<dbReference type="Proteomes" id="UP000184207">
    <property type="component" value="Unassembled WGS sequence"/>
</dbReference>
<dbReference type="RefSeq" id="WP_072760756.1">
    <property type="nucleotide sequence ID" value="NZ_FRDJ01000013.1"/>
</dbReference>
<dbReference type="GO" id="GO:0005886">
    <property type="term" value="C:plasma membrane"/>
    <property type="evidence" value="ECO:0007669"/>
    <property type="project" value="UniProtKB-SubCell"/>
</dbReference>
<evidence type="ECO:0000256" key="1">
    <source>
        <dbReference type="ARBA" id="ARBA00004651"/>
    </source>
</evidence>
<dbReference type="GO" id="GO:0015423">
    <property type="term" value="F:ABC-type maltose transporter activity"/>
    <property type="evidence" value="ECO:0007669"/>
    <property type="project" value="TreeGrafter"/>
</dbReference>
<dbReference type="InterPro" id="IPR000515">
    <property type="entry name" value="MetI-like"/>
</dbReference>
<dbReference type="STRING" id="1121883.SAMN02745226_01829"/>
<keyword evidence="3 9" id="KW-0813">Transport</keyword>
<evidence type="ECO:0000256" key="9">
    <source>
        <dbReference type="RuleBase" id="RU363032"/>
    </source>
</evidence>
<feature type="coiled-coil region" evidence="10">
    <location>
        <begin position="356"/>
        <end position="397"/>
    </location>
</feature>
<dbReference type="PANTHER" id="PTHR32243">
    <property type="entry name" value="MALTOSE TRANSPORT SYSTEM PERMEASE-RELATED"/>
    <property type="match status" value="1"/>
</dbReference>
<evidence type="ECO:0000256" key="5">
    <source>
        <dbReference type="ARBA" id="ARBA00022597"/>
    </source>
</evidence>
<keyword evidence="6 9" id="KW-0812">Transmembrane</keyword>
<dbReference type="Gene3D" id="1.10.3720.10">
    <property type="entry name" value="MetI-like"/>
    <property type="match status" value="2"/>
</dbReference>
<dbReference type="PROSITE" id="PS50928">
    <property type="entry name" value="ABC_TM1"/>
    <property type="match status" value="1"/>
</dbReference>
<dbReference type="SUPFAM" id="SSF161098">
    <property type="entry name" value="MetI-like"/>
    <property type="match status" value="2"/>
</dbReference>
<dbReference type="CDD" id="cd06261">
    <property type="entry name" value="TM_PBP2"/>
    <property type="match status" value="1"/>
</dbReference>
<feature type="transmembrane region" description="Helical" evidence="9">
    <location>
        <begin position="767"/>
        <end position="788"/>
    </location>
</feature>
<evidence type="ECO:0000256" key="7">
    <source>
        <dbReference type="ARBA" id="ARBA00022989"/>
    </source>
</evidence>
<protein>
    <submittedName>
        <fullName evidence="12">Carbohydrate ABC transporter membrane protein 2, CUT1 family</fullName>
    </submittedName>
</protein>
<evidence type="ECO:0000256" key="8">
    <source>
        <dbReference type="ARBA" id="ARBA00023136"/>
    </source>
</evidence>
<evidence type="ECO:0000313" key="13">
    <source>
        <dbReference type="Proteomes" id="UP000184207"/>
    </source>
</evidence>